<proteinExistence type="predicted"/>
<dbReference type="Proteomes" id="UP000728185">
    <property type="component" value="Unassembled WGS sequence"/>
</dbReference>
<name>A0A8E0S3G6_9TREM</name>
<accession>A0A8E0S3G6</accession>
<dbReference type="EMBL" id="LUCM01000872">
    <property type="protein sequence ID" value="KAA0199874.1"/>
    <property type="molecule type" value="Genomic_DNA"/>
</dbReference>
<reference evidence="1" key="1">
    <citation type="submission" date="2019-05" db="EMBL/GenBank/DDBJ databases">
        <title>Annotation for the trematode Fasciolopsis buski.</title>
        <authorList>
            <person name="Choi Y.-J."/>
        </authorList>
    </citation>
    <scope>NUCLEOTIDE SEQUENCE</scope>
    <source>
        <strain evidence="1">HT</strain>
        <tissue evidence="1">Whole worm</tissue>
    </source>
</reference>
<protein>
    <submittedName>
        <fullName evidence="1">Uncharacterized protein</fullName>
    </submittedName>
</protein>
<sequence length="134" mass="15529">ALKIPTCDLVYDDFCRIRVAVSCKIPHPEAVGYLYSLVRSAFSQQIQISPCVEDEDAHQELIHSHLNTMLTSARRCPNVTHLELLEFLFPNVQLDQRDAFLLNLVFRHYRSEVSFTLQLVPTVWIDSRHNNFSD</sequence>
<organism evidence="1 2">
    <name type="scientific">Fasciolopsis buskii</name>
    <dbReference type="NCBI Taxonomy" id="27845"/>
    <lineage>
        <taxon>Eukaryota</taxon>
        <taxon>Metazoa</taxon>
        <taxon>Spiralia</taxon>
        <taxon>Lophotrochozoa</taxon>
        <taxon>Platyhelminthes</taxon>
        <taxon>Trematoda</taxon>
        <taxon>Digenea</taxon>
        <taxon>Plagiorchiida</taxon>
        <taxon>Echinostomata</taxon>
        <taxon>Echinostomatoidea</taxon>
        <taxon>Fasciolidae</taxon>
        <taxon>Fasciolopsis</taxon>
    </lineage>
</organism>
<keyword evidence="2" id="KW-1185">Reference proteome</keyword>
<dbReference type="OrthoDB" id="6233737at2759"/>
<evidence type="ECO:0000313" key="2">
    <source>
        <dbReference type="Proteomes" id="UP000728185"/>
    </source>
</evidence>
<feature type="non-terminal residue" evidence="1">
    <location>
        <position position="134"/>
    </location>
</feature>
<dbReference type="AlphaFoldDB" id="A0A8E0S3G6"/>
<comment type="caution">
    <text evidence="1">The sequence shown here is derived from an EMBL/GenBank/DDBJ whole genome shotgun (WGS) entry which is preliminary data.</text>
</comment>
<gene>
    <name evidence="1" type="ORF">FBUS_07228</name>
</gene>
<evidence type="ECO:0000313" key="1">
    <source>
        <dbReference type="EMBL" id="KAA0199874.1"/>
    </source>
</evidence>